<evidence type="ECO:0008006" key="3">
    <source>
        <dbReference type="Google" id="ProtNLM"/>
    </source>
</evidence>
<name>A0A433KUP6_9GAMM</name>
<accession>A0A433KUP6</accession>
<sequence length="531" mass="59091">MVSDIAALDALYPLPPAELSRQWVMSKQADILPPEWTHLSKNGWHIAIHPDANVCHLQSESGDNIGWVIEPLAYLDSRVNVAPRNTTITLPVGSEFTEAEIDRALYGRDGDGLTNGNGFVGSWTAILFSKEHIQRIYLGVVHSIVYSVEKQAIATSHNLIPGLQRDTELSRAFDPMATASYYTFGLTAFIGLKRLLPNHYLDLPTLQENRHWPKTGFNNRISGSNAAEVIVEHARKVVDVLVQQYPKISLPLSAGRDSRAVLACLRPFVNDERISLMPFTSSRPNIGSETDVQIAVQLARIAHLPQHKVLEVVPRPTDVADFQRSFVKIGEAKCTPNLGAPAREKVRPPVEVIDFPGMAGETARAFYWGKKKPSPASLEPAALARCTHSPTTDHVLRAAAEWLERIPASVRNNPADVLDLAYIEQRMGCWEAPVRYLFPGPGRSNLSLMATALSVETMLRLPEDYRAAGHLQRDMVAYGWPELLELPFNQSMGLLRVRHSSQKLRRMPRKLAGAVFRRLFPARRVTKPKGS</sequence>
<proteinExistence type="predicted"/>
<comment type="caution">
    <text evidence="1">The sequence shown here is derived from an EMBL/GenBank/DDBJ whole genome shotgun (WGS) entry which is preliminary data.</text>
</comment>
<dbReference type="EMBL" id="RZHF01000006">
    <property type="protein sequence ID" value="RUR33230.1"/>
    <property type="molecule type" value="Genomic_DNA"/>
</dbReference>
<dbReference type="AlphaFoldDB" id="A0A433KUP6"/>
<organism evidence="1 2">
    <name type="scientific">Vreelandella nanhaiensis</name>
    <dbReference type="NCBI Taxonomy" id="1258546"/>
    <lineage>
        <taxon>Bacteria</taxon>
        <taxon>Pseudomonadati</taxon>
        <taxon>Pseudomonadota</taxon>
        <taxon>Gammaproteobacteria</taxon>
        <taxon>Oceanospirillales</taxon>
        <taxon>Halomonadaceae</taxon>
        <taxon>Vreelandella</taxon>
    </lineage>
</organism>
<dbReference type="OrthoDB" id="2462219at2"/>
<reference evidence="1 2" key="1">
    <citation type="submission" date="2018-12" db="EMBL/GenBank/DDBJ databases">
        <title>three novel Halomonas strain isolated from plants.</title>
        <authorList>
            <person name="Sun C."/>
        </authorList>
    </citation>
    <scope>NUCLEOTIDE SEQUENCE [LARGE SCALE GENOMIC DNA]</scope>
    <source>
        <strain evidence="1 2">JCM 18142</strain>
    </source>
</reference>
<evidence type="ECO:0000313" key="1">
    <source>
        <dbReference type="EMBL" id="RUR33230.1"/>
    </source>
</evidence>
<protein>
    <recommendedName>
        <fullName evidence="3">Asparagine synthetase domain-containing protein</fullName>
    </recommendedName>
</protein>
<dbReference type="Proteomes" id="UP000287023">
    <property type="component" value="Unassembled WGS sequence"/>
</dbReference>
<keyword evidence="2" id="KW-1185">Reference proteome</keyword>
<dbReference type="RefSeq" id="WP_127060735.1">
    <property type="nucleotide sequence ID" value="NZ_RZHF01000006.1"/>
</dbReference>
<evidence type="ECO:0000313" key="2">
    <source>
        <dbReference type="Proteomes" id="UP000287023"/>
    </source>
</evidence>
<gene>
    <name evidence="1" type="ORF">ELY38_06685</name>
</gene>